<evidence type="ECO:0000313" key="3">
    <source>
        <dbReference type="Proteomes" id="UP000715965"/>
    </source>
</evidence>
<proteinExistence type="predicted"/>
<evidence type="ECO:0008006" key="4">
    <source>
        <dbReference type="Google" id="ProtNLM"/>
    </source>
</evidence>
<accession>A0ABR9SAQ4</accession>
<feature type="transmembrane region" description="Helical" evidence="1">
    <location>
        <begin position="88"/>
        <end position="108"/>
    </location>
</feature>
<feature type="transmembrane region" description="Helical" evidence="1">
    <location>
        <begin position="146"/>
        <end position="166"/>
    </location>
</feature>
<reference evidence="2 3" key="1">
    <citation type="submission" date="2020-10" db="EMBL/GenBank/DDBJ databases">
        <title>Draft genome of Ramlibacter aquaticus LMG 30558.</title>
        <authorList>
            <person name="Props R."/>
        </authorList>
    </citation>
    <scope>NUCLEOTIDE SEQUENCE [LARGE SCALE GENOMIC DNA]</scope>
    <source>
        <strain evidence="2 3">LMG 30558</strain>
    </source>
</reference>
<protein>
    <recommendedName>
        <fullName evidence="4">DUF2029 domain-containing protein</fullName>
    </recommendedName>
</protein>
<gene>
    <name evidence="2" type="ORF">IM725_02460</name>
</gene>
<evidence type="ECO:0000313" key="2">
    <source>
        <dbReference type="EMBL" id="MBE7939432.1"/>
    </source>
</evidence>
<dbReference type="Proteomes" id="UP000715965">
    <property type="component" value="Unassembled WGS sequence"/>
</dbReference>
<comment type="caution">
    <text evidence="2">The sequence shown here is derived from an EMBL/GenBank/DDBJ whole genome shotgun (WGS) entry which is preliminary data.</text>
</comment>
<organism evidence="2 3">
    <name type="scientific">Ramlibacter aquaticus</name>
    <dbReference type="NCBI Taxonomy" id="2780094"/>
    <lineage>
        <taxon>Bacteria</taxon>
        <taxon>Pseudomonadati</taxon>
        <taxon>Pseudomonadota</taxon>
        <taxon>Betaproteobacteria</taxon>
        <taxon>Burkholderiales</taxon>
        <taxon>Comamonadaceae</taxon>
        <taxon>Ramlibacter</taxon>
    </lineage>
</organism>
<dbReference type="EMBL" id="JADDOJ010000005">
    <property type="protein sequence ID" value="MBE7939432.1"/>
    <property type="molecule type" value="Genomic_DNA"/>
</dbReference>
<keyword evidence="1" id="KW-1133">Transmembrane helix</keyword>
<evidence type="ECO:0000256" key="1">
    <source>
        <dbReference type="SAM" id="Phobius"/>
    </source>
</evidence>
<keyword evidence="1" id="KW-0472">Membrane</keyword>
<keyword evidence="3" id="KW-1185">Reference proteome</keyword>
<keyword evidence="1" id="KW-0812">Transmembrane</keyword>
<feature type="transmembrane region" description="Helical" evidence="1">
    <location>
        <begin position="218"/>
        <end position="237"/>
    </location>
</feature>
<sequence length="270" mass="29245">MSLRLPTPAQELAALVALAALAFAAIPLGLGSIGLSWDAINHHIYLGWIAEHPRFDRDYLAASGQSFQYPYLYWPVYKLFQAGVAGRWAGAVLDLLYLPAVPALWLLARRMVPERDLYGLAMRAAAVLLAFLSGLVLSMFDSTSNDLYAAIPLVWAVALALEAVPLPADGHGPASLRLLVASGLFAGIAVAFKLSNGPLSLVLPLLWLRGEARQGRRLGQLLLAGIATLAGVALGYGRWGWLLWQHYGNPVYPFYDPLFAPLRAALGWHP</sequence>
<feature type="transmembrane region" description="Helical" evidence="1">
    <location>
        <begin position="178"/>
        <end position="198"/>
    </location>
</feature>
<name>A0ABR9SAQ4_9BURK</name>
<feature type="transmembrane region" description="Helical" evidence="1">
    <location>
        <begin position="120"/>
        <end position="140"/>
    </location>
</feature>
<dbReference type="RefSeq" id="WP_193778980.1">
    <property type="nucleotide sequence ID" value="NZ_JADDOJ010000005.1"/>
</dbReference>